<dbReference type="RefSeq" id="WP_204400268.1">
    <property type="nucleotide sequence ID" value="NZ_JAFBEE010000002.1"/>
</dbReference>
<keyword evidence="1" id="KW-0175">Coiled coil</keyword>
<evidence type="ECO:0000313" key="2">
    <source>
        <dbReference type="EMBL" id="MBM7613988.1"/>
    </source>
</evidence>
<reference evidence="2 3" key="1">
    <citation type="submission" date="2021-01" db="EMBL/GenBank/DDBJ databases">
        <title>Genomic Encyclopedia of Type Strains, Phase IV (KMG-IV): sequencing the most valuable type-strain genomes for metagenomic binning, comparative biology and taxonomic classification.</title>
        <authorList>
            <person name="Goeker M."/>
        </authorList>
    </citation>
    <scope>NUCLEOTIDE SEQUENCE [LARGE SCALE GENOMIC DNA]</scope>
    <source>
        <strain evidence="2 3">DSM 25890</strain>
    </source>
</reference>
<dbReference type="Proteomes" id="UP001314796">
    <property type="component" value="Unassembled WGS sequence"/>
</dbReference>
<organism evidence="2 3">
    <name type="scientific">Alkaliphilus hydrothermalis</name>
    <dbReference type="NCBI Taxonomy" id="1482730"/>
    <lineage>
        <taxon>Bacteria</taxon>
        <taxon>Bacillati</taxon>
        <taxon>Bacillota</taxon>
        <taxon>Clostridia</taxon>
        <taxon>Peptostreptococcales</taxon>
        <taxon>Natronincolaceae</taxon>
        <taxon>Alkaliphilus</taxon>
    </lineage>
</organism>
<protein>
    <submittedName>
        <fullName evidence="2">Type IV pilus assembly protein PilO</fullName>
    </submittedName>
</protein>
<evidence type="ECO:0000313" key="3">
    <source>
        <dbReference type="Proteomes" id="UP001314796"/>
    </source>
</evidence>
<gene>
    <name evidence="2" type="ORF">JOC73_000497</name>
</gene>
<sequence length="437" mass="49433">MKLTKRDRKLLQVLCGTLILLGYFHLILDPQWQKLKELKEVKEAYNKSIEAVEFSMESKDFVETEIVEIVEEVEALQKLYFDSIDQGNIILLMDQWIEASGLGVPALTFSEYRVEILAEEELETIALTVPFEGEYGELQELLRKIRNHENRVLISQLNIQNNLDGSIKGRMLLDFYKLKDNGAKGEEPFIAEDIKSVTKNNPFSPYQGFFRGVTGVEEIVEEMEGYLPTQEALGEYGEDNITGGGKQGPKESNIVLGLNDFEVMDTFFVGEPRDMVGDLVLDGNAQSGKYSLLVDYDFIRPRQRSVANVVFEGEPMMIEYAPELLQLSIYSYGEANHGVSLILKDSKGQEYTVSLAQQIDWRGWEKLKATLPKEISYPARLQRITIEARDFDPVTNGILLLDKLEAAYQTGAVLLREGKTSNGKENEGIYEVPNNGI</sequence>
<evidence type="ECO:0000256" key="1">
    <source>
        <dbReference type="SAM" id="Coils"/>
    </source>
</evidence>
<feature type="coiled-coil region" evidence="1">
    <location>
        <begin position="131"/>
        <end position="158"/>
    </location>
</feature>
<keyword evidence="3" id="KW-1185">Reference proteome</keyword>
<comment type="caution">
    <text evidence="2">The sequence shown here is derived from an EMBL/GenBank/DDBJ whole genome shotgun (WGS) entry which is preliminary data.</text>
</comment>
<accession>A0ABS2NM13</accession>
<name>A0ABS2NM13_9FIRM</name>
<dbReference type="EMBL" id="JAFBEE010000002">
    <property type="protein sequence ID" value="MBM7613988.1"/>
    <property type="molecule type" value="Genomic_DNA"/>
</dbReference>
<proteinExistence type="predicted"/>